<comment type="caution">
    <text evidence="1">The sequence shown here is derived from an EMBL/GenBank/DDBJ whole genome shotgun (WGS) entry which is preliminary data.</text>
</comment>
<sequence length="190" mass="21142">MEPGPDFDAVIRLNNELKNESARGVVLVATAMIEEQLREVLLATLVPNPSSTDTLFDGPNSPFGSLSSKIDVAYRLGIISDKLCRDLHIVRRIRNDVAHQPQSFSFEDPSPKNRIETLSKSHGIFERSPKWVEKKGHPSLRSQFLEAASWMLFFLAAERVRRPTLSGRSPEFGYAMTYDEEGGLPSGLGA</sequence>
<dbReference type="InterPro" id="IPR007761">
    <property type="entry name" value="MtlR-like"/>
</dbReference>
<dbReference type="Gene3D" id="1.20.120.330">
    <property type="entry name" value="Nucleotidyltransferases domain 2"/>
    <property type="match status" value="1"/>
</dbReference>
<dbReference type="Proteomes" id="UP000660131">
    <property type="component" value="Unassembled WGS sequence"/>
</dbReference>
<name>A0ABR7BKK9_9PSED</name>
<keyword evidence="2" id="KW-1185">Reference proteome</keyword>
<dbReference type="PANTHER" id="PTHR37941:SF1">
    <property type="entry name" value="FUMARASE E-RELATED"/>
    <property type="match status" value="1"/>
</dbReference>
<organism evidence="1 2">
    <name type="scientific">Pseudomonas triticifolii</name>
    <dbReference type="NCBI Taxonomy" id="2762592"/>
    <lineage>
        <taxon>Bacteria</taxon>
        <taxon>Pseudomonadati</taxon>
        <taxon>Pseudomonadota</taxon>
        <taxon>Gammaproteobacteria</taxon>
        <taxon>Pseudomonadales</taxon>
        <taxon>Pseudomonadaceae</taxon>
        <taxon>Pseudomonas</taxon>
    </lineage>
</organism>
<dbReference type="SUPFAM" id="SSF158668">
    <property type="entry name" value="MtlR-like"/>
    <property type="match status" value="1"/>
</dbReference>
<reference evidence="1 2" key="1">
    <citation type="submission" date="2020-08" db="EMBL/GenBank/DDBJ databases">
        <title>Putative novel bacterial strains isolated from necrotic wheat leaf tissues caused by Xanthomonas translucens.</title>
        <authorList>
            <person name="Tambong J.T."/>
        </authorList>
    </citation>
    <scope>NUCLEOTIDE SEQUENCE [LARGE SCALE GENOMIC DNA]</scope>
    <source>
        <strain evidence="1 2">DOAB 1067</strain>
    </source>
</reference>
<gene>
    <name evidence="1" type="ORF">H8S56_22150</name>
</gene>
<protein>
    <recommendedName>
        <fullName evidence="3">DUF4145 domain-containing protein</fullName>
    </recommendedName>
</protein>
<evidence type="ECO:0000313" key="1">
    <source>
        <dbReference type="EMBL" id="MBC3957711.1"/>
    </source>
</evidence>
<proteinExistence type="predicted"/>
<evidence type="ECO:0008006" key="3">
    <source>
        <dbReference type="Google" id="ProtNLM"/>
    </source>
</evidence>
<evidence type="ECO:0000313" key="2">
    <source>
        <dbReference type="Proteomes" id="UP000660131"/>
    </source>
</evidence>
<dbReference type="PANTHER" id="PTHR37941">
    <property type="entry name" value="FUMARASE E-RELATED"/>
    <property type="match status" value="1"/>
</dbReference>
<dbReference type="EMBL" id="JACONV010000026">
    <property type="protein sequence ID" value="MBC3957711.1"/>
    <property type="molecule type" value="Genomic_DNA"/>
</dbReference>
<dbReference type="InterPro" id="IPR038026">
    <property type="entry name" value="MtlR-like_sf"/>
</dbReference>
<accession>A0ABR7BKK9</accession>